<accession>A0A9X1HVJ1</accession>
<protein>
    <submittedName>
        <fullName evidence="1">Uncharacterized protein</fullName>
    </submittedName>
</protein>
<gene>
    <name evidence="1" type="ORF">LDX50_26470</name>
</gene>
<sequence>MASLFSCGGNLSDQERKALQEEMANREIRQIRDEEIVNEALDMARSIRESDSDSLLTALGAEKSVYYARPENEKLAELWDAYEEAIGNGIQPEDNIQRDYPDWLIYTFIDEGDSGKYFMTSIRIAKKSVVLSLQPK</sequence>
<evidence type="ECO:0000313" key="2">
    <source>
        <dbReference type="Proteomes" id="UP001139409"/>
    </source>
</evidence>
<proteinExistence type="predicted"/>
<organism evidence="1 2">
    <name type="scientific">Fulvivirga sedimenti</name>
    <dbReference type="NCBI Taxonomy" id="2879465"/>
    <lineage>
        <taxon>Bacteria</taxon>
        <taxon>Pseudomonadati</taxon>
        <taxon>Bacteroidota</taxon>
        <taxon>Cytophagia</taxon>
        <taxon>Cytophagales</taxon>
        <taxon>Fulvivirgaceae</taxon>
        <taxon>Fulvivirga</taxon>
    </lineage>
</organism>
<comment type="caution">
    <text evidence="1">The sequence shown here is derived from an EMBL/GenBank/DDBJ whole genome shotgun (WGS) entry which is preliminary data.</text>
</comment>
<reference evidence="1" key="1">
    <citation type="submission" date="2021-09" db="EMBL/GenBank/DDBJ databases">
        <title>Fulvivirga sp. isolated from coastal sediment.</title>
        <authorList>
            <person name="Yu H."/>
        </authorList>
    </citation>
    <scope>NUCLEOTIDE SEQUENCE</scope>
    <source>
        <strain evidence="1">1062</strain>
    </source>
</reference>
<dbReference type="EMBL" id="JAIXNE010000006">
    <property type="protein sequence ID" value="MCA6078446.1"/>
    <property type="molecule type" value="Genomic_DNA"/>
</dbReference>
<evidence type="ECO:0000313" key="1">
    <source>
        <dbReference type="EMBL" id="MCA6078446.1"/>
    </source>
</evidence>
<name>A0A9X1HVJ1_9BACT</name>
<dbReference type="RefSeq" id="WP_225699304.1">
    <property type="nucleotide sequence ID" value="NZ_JAIXNE010000006.1"/>
</dbReference>
<keyword evidence="2" id="KW-1185">Reference proteome</keyword>
<dbReference type="Proteomes" id="UP001139409">
    <property type="component" value="Unassembled WGS sequence"/>
</dbReference>
<dbReference type="AlphaFoldDB" id="A0A9X1HVJ1"/>